<evidence type="ECO:0000313" key="3">
    <source>
        <dbReference type="Proteomes" id="UP001341281"/>
    </source>
</evidence>
<keyword evidence="3" id="KW-1185">Reference proteome</keyword>
<proteinExistence type="predicted"/>
<dbReference type="Pfam" id="PF00646">
    <property type="entry name" value="F-box"/>
    <property type="match status" value="1"/>
</dbReference>
<dbReference type="SUPFAM" id="SSF81383">
    <property type="entry name" value="F-box domain"/>
    <property type="match status" value="1"/>
</dbReference>
<gene>
    <name evidence="2" type="ORF">U9M48_026414</name>
</gene>
<evidence type="ECO:0000313" key="2">
    <source>
        <dbReference type="EMBL" id="WVZ78757.1"/>
    </source>
</evidence>
<evidence type="ECO:0000259" key="1">
    <source>
        <dbReference type="PROSITE" id="PS50181"/>
    </source>
</evidence>
<organism evidence="2 3">
    <name type="scientific">Paspalum notatum var. saurae</name>
    <dbReference type="NCBI Taxonomy" id="547442"/>
    <lineage>
        <taxon>Eukaryota</taxon>
        <taxon>Viridiplantae</taxon>
        <taxon>Streptophyta</taxon>
        <taxon>Embryophyta</taxon>
        <taxon>Tracheophyta</taxon>
        <taxon>Spermatophyta</taxon>
        <taxon>Magnoliopsida</taxon>
        <taxon>Liliopsida</taxon>
        <taxon>Poales</taxon>
        <taxon>Poaceae</taxon>
        <taxon>PACMAD clade</taxon>
        <taxon>Panicoideae</taxon>
        <taxon>Andropogonodae</taxon>
        <taxon>Paspaleae</taxon>
        <taxon>Paspalinae</taxon>
        <taxon>Paspalum</taxon>
    </lineage>
</organism>
<dbReference type="Proteomes" id="UP001341281">
    <property type="component" value="Chromosome 06"/>
</dbReference>
<protein>
    <recommendedName>
        <fullName evidence="1">F-box domain-containing protein</fullName>
    </recommendedName>
</protein>
<dbReference type="PROSITE" id="PS50181">
    <property type="entry name" value="FBOX"/>
    <property type="match status" value="1"/>
</dbReference>
<dbReference type="EMBL" id="CP144750">
    <property type="protein sequence ID" value="WVZ78757.1"/>
    <property type="molecule type" value="Genomic_DNA"/>
</dbReference>
<dbReference type="PANTHER" id="PTHR31672:SF2">
    <property type="entry name" value="F-BOX DOMAIN-CONTAINING PROTEIN"/>
    <property type="match status" value="1"/>
</dbReference>
<dbReference type="PANTHER" id="PTHR31672">
    <property type="entry name" value="BNACNNG10540D PROTEIN"/>
    <property type="match status" value="1"/>
</dbReference>
<reference evidence="2 3" key="1">
    <citation type="submission" date="2024-02" db="EMBL/GenBank/DDBJ databases">
        <title>High-quality chromosome-scale genome assembly of Pensacola bahiagrass (Paspalum notatum Flugge var. saurae).</title>
        <authorList>
            <person name="Vega J.M."/>
            <person name="Podio M."/>
            <person name="Orjuela J."/>
            <person name="Siena L.A."/>
            <person name="Pessino S.C."/>
            <person name="Combes M.C."/>
            <person name="Mariac C."/>
            <person name="Albertini E."/>
            <person name="Pupilli F."/>
            <person name="Ortiz J.P.A."/>
            <person name="Leblanc O."/>
        </authorList>
    </citation>
    <scope>NUCLEOTIDE SEQUENCE [LARGE SCALE GENOMIC DNA]</scope>
    <source>
        <strain evidence="2">R1</strain>
        <tissue evidence="2">Leaf</tissue>
    </source>
</reference>
<sequence>MADNGANQAANGGHYPAATEANGVENGVVPAPVVAVPAGGGGNVAPALRLRSLPEAALYQVLLRLPVAEIARCRTLSRQWCDVPSGVDFREDQHHNHGRRMPLFFYSLDHLPTAPLANDNRVRVNLRAIDIGGHASLPVLRFEHLLPNPPLPVADQPVVRIQGSCHGILLLSYGDKLYACNPGTRRWARLPPLHHLGDIVGFYPHGLHDLRSYRVLFHMDAGRQVPDRRYWVMRLSSSQDESNPIRYIGRRADLGDVHRVQGVGRPDNLEDARRVQELELEDVRRMLAAGIPPSFEMPPVMVDDILHWLPRARQGQGRSYVLMFHTVAEQFRWILPPVEQERGRLIQVEGDQLLEIDGRLAITRVARASVDVWTRLYHPYNMPAAWTWSYSIQLPDAVIQDHHGYDGAVFVVSQGRNVLVQCRYAILQCDAVGNVLRTYHLDDNRTRLSRYILHDSLALHPFLPLQPDPMCIY</sequence>
<feature type="domain" description="F-box" evidence="1">
    <location>
        <begin position="47"/>
        <end position="83"/>
    </location>
</feature>
<dbReference type="InterPro" id="IPR036047">
    <property type="entry name" value="F-box-like_dom_sf"/>
</dbReference>
<name>A0AAQ3TV90_PASNO</name>
<accession>A0AAQ3TV90</accession>
<dbReference type="InterPro" id="IPR001810">
    <property type="entry name" value="F-box_dom"/>
</dbReference>
<dbReference type="InterPro" id="IPR050796">
    <property type="entry name" value="SCF_F-box_component"/>
</dbReference>
<dbReference type="AlphaFoldDB" id="A0AAQ3TV90"/>